<name>A0A6B0YWG0_9CHLR</name>
<dbReference type="InterPro" id="IPR051450">
    <property type="entry name" value="Gfo/Idh/MocA_Oxidoreductases"/>
</dbReference>
<gene>
    <name evidence="3" type="ORF">F4Y42_18315</name>
</gene>
<feature type="domain" description="Gfo/Idh/MocA-like oxidoreductase N-terminal" evidence="1">
    <location>
        <begin position="22"/>
        <end position="132"/>
    </location>
</feature>
<organism evidence="3">
    <name type="scientific">Caldilineaceae bacterium SB0664_bin_27</name>
    <dbReference type="NCBI Taxonomy" id="2605260"/>
    <lineage>
        <taxon>Bacteria</taxon>
        <taxon>Bacillati</taxon>
        <taxon>Chloroflexota</taxon>
        <taxon>Caldilineae</taxon>
        <taxon>Caldilineales</taxon>
        <taxon>Caldilineaceae</taxon>
    </lineage>
</organism>
<evidence type="ECO:0000259" key="1">
    <source>
        <dbReference type="Pfam" id="PF01408"/>
    </source>
</evidence>
<dbReference type="Gene3D" id="3.40.50.720">
    <property type="entry name" value="NAD(P)-binding Rossmann-like Domain"/>
    <property type="match status" value="1"/>
</dbReference>
<sequence>MEIAESRSPESLPEVRVGMFSFAHMHAASYVHFLTQMEGVTLAGIYDDDYDRGGRIAAQFNVPYFRRSEGLLDQELDGAIICSENALHAPLVIQAAGRVRGILCEKPIATTASDGQAMIDRCRESGTKLQIAFPMRFSPPVMELKSQVESGVLGEIYSIKTTNHGSMPGRWFVDAKLAGGGAVIDHTVHVVDLIRWIWGTEVVEVYAEVGRELLHPGLGIDDVGLLSFQLANGIFGTLDTSWSRPPSYPTWGDVKIDVLGENGLICIDAFEQNLHVSSDEAGKTSDVNWGSNGDEGLVADFVAMIREGREPSVDGEDGLRALEVALAAYESAERAEPVKL</sequence>
<reference evidence="3" key="1">
    <citation type="submission" date="2019-09" db="EMBL/GenBank/DDBJ databases">
        <title>Characterisation of the sponge microbiome using genome-centric metagenomics.</title>
        <authorList>
            <person name="Engelberts J.P."/>
            <person name="Robbins S.J."/>
            <person name="De Goeij J.M."/>
            <person name="Aranda M."/>
            <person name="Bell S.C."/>
            <person name="Webster N.S."/>
        </authorList>
    </citation>
    <scope>NUCLEOTIDE SEQUENCE</scope>
    <source>
        <strain evidence="3">SB0664_bin_27</strain>
    </source>
</reference>
<dbReference type="InterPro" id="IPR036291">
    <property type="entry name" value="NAD(P)-bd_dom_sf"/>
</dbReference>
<dbReference type="Pfam" id="PF01408">
    <property type="entry name" value="GFO_IDH_MocA"/>
    <property type="match status" value="1"/>
</dbReference>
<dbReference type="SUPFAM" id="SSF51735">
    <property type="entry name" value="NAD(P)-binding Rossmann-fold domains"/>
    <property type="match status" value="1"/>
</dbReference>
<protein>
    <submittedName>
        <fullName evidence="3">Gfo/Idh/MocA family oxidoreductase</fullName>
    </submittedName>
</protein>
<dbReference type="Gene3D" id="3.30.360.10">
    <property type="entry name" value="Dihydrodipicolinate Reductase, domain 2"/>
    <property type="match status" value="1"/>
</dbReference>
<proteinExistence type="predicted"/>
<dbReference type="InterPro" id="IPR055170">
    <property type="entry name" value="GFO_IDH_MocA-like_dom"/>
</dbReference>
<dbReference type="PANTHER" id="PTHR43377:SF1">
    <property type="entry name" value="BILIVERDIN REDUCTASE A"/>
    <property type="match status" value="1"/>
</dbReference>
<feature type="domain" description="GFO/IDH/MocA-like oxidoreductase" evidence="2">
    <location>
        <begin position="142"/>
        <end position="265"/>
    </location>
</feature>
<dbReference type="AlphaFoldDB" id="A0A6B0YWG0"/>
<dbReference type="InterPro" id="IPR000683">
    <property type="entry name" value="Gfo/Idh/MocA-like_OxRdtase_N"/>
</dbReference>
<dbReference type="Pfam" id="PF22725">
    <property type="entry name" value="GFO_IDH_MocA_C3"/>
    <property type="match status" value="1"/>
</dbReference>
<evidence type="ECO:0000313" key="3">
    <source>
        <dbReference type="EMBL" id="MXY95400.1"/>
    </source>
</evidence>
<evidence type="ECO:0000259" key="2">
    <source>
        <dbReference type="Pfam" id="PF22725"/>
    </source>
</evidence>
<accession>A0A6B0YWG0</accession>
<dbReference type="EMBL" id="VXRG01000150">
    <property type="protein sequence ID" value="MXY95400.1"/>
    <property type="molecule type" value="Genomic_DNA"/>
</dbReference>
<dbReference type="SUPFAM" id="SSF55347">
    <property type="entry name" value="Glyceraldehyde-3-phosphate dehydrogenase-like, C-terminal domain"/>
    <property type="match status" value="1"/>
</dbReference>
<comment type="caution">
    <text evidence="3">The sequence shown here is derived from an EMBL/GenBank/DDBJ whole genome shotgun (WGS) entry which is preliminary data.</text>
</comment>
<dbReference type="GO" id="GO:0000166">
    <property type="term" value="F:nucleotide binding"/>
    <property type="evidence" value="ECO:0007669"/>
    <property type="project" value="InterPro"/>
</dbReference>
<dbReference type="PANTHER" id="PTHR43377">
    <property type="entry name" value="BILIVERDIN REDUCTASE A"/>
    <property type="match status" value="1"/>
</dbReference>